<accession>A0ABD3G2N4</accession>
<name>A0ABD3G2N4_9STRA</name>
<sequence>MASRWRKLRAAALILRLLRSRHSVGPSTTRKVALSSDAFPFEPNACCAQSKEELLRRIIAKPIYCQSEVDIKLLAEMLGRCSFNYGLSSASTDALARALHFRVVHDGGILFRQGDAIDETTERFLVVHGSLLVFSNKQAAGNGSQTSRDNTLNRFGECVETCNPGSICGKDAVAGAIVRKTTAMAQTTTLVSFVTKADYLRIARFNVESEAKVLGGVRLLFKKTTASIAPHDLGPEKLLDRKSARLVKRFLHRYECFRTLPHEFLLRLAENLQFHTFNAGETLYPAKDNVPKMFFILSGECCVHLLETTEEGHLKSSAGRKNNSRGFNNVESRPKTNSFDITPGGCICCSETHSQVPGVVPTTHICTLVSGDAFGEMYLSGPAVRFNRCVD</sequence>
<feature type="chain" id="PRO_5044876084" description="Cyclic nucleotide-binding domain-containing protein" evidence="2">
    <location>
        <begin position="24"/>
        <end position="391"/>
    </location>
</feature>
<dbReference type="PROSITE" id="PS50042">
    <property type="entry name" value="CNMP_BINDING_3"/>
    <property type="match status" value="1"/>
</dbReference>
<dbReference type="PANTHER" id="PTHR23011:SF28">
    <property type="entry name" value="CYCLIC NUCLEOTIDE-BINDING DOMAIN CONTAINING PROTEIN"/>
    <property type="match status" value="1"/>
</dbReference>
<dbReference type="Proteomes" id="UP001632037">
    <property type="component" value="Unassembled WGS sequence"/>
</dbReference>
<gene>
    <name evidence="4" type="ORF">V7S43_001124</name>
</gene>
<comment type="caution">
    <text evidence="4">The sequence shown here is derived from an EMBL/GenBank/DDBJ whole genome shotgun (WGS) entry which is preliminary data.</text>
</comment>
<protein>
    <recommendedName>
        <fullName evidence="3">Cyclic nucleotide-binding domain-containing protein</fullName>
    </recommendedName>
</protein>
<reference evidence="4 5" key="1">
    <citation type="submission" date="2024-09" db="EMBL/GenBank/DDBJ databases">
        <title>Genome sequencing and assembly of Phytophthora oleae, isolate VK10A, causative agent of rot of olive drupes.</title>
        <authorList>
            <person name="Conti Taguali S."/>
            <person name="Riolo M."/>
            <person name="La Spada F."/>
            <person name="Cacciola S.O."/>
            <person name="Dionisio G."/>
        </authorList>
    </citation>
    <scope>NUCLEOTIDE SEQUENCE [LARGE SCALE GENOMIC DNA]</scope>
    <source>
        <strain evidence="4 5">VK10A</strain>
    </source>
</reference>
<organism evidence="4 5">
    <name type="scientific">Phytophthora oleae</name>
    <dbReference type="NCBI Taxonomy" id="2107226"/>
    <lineage>
        <taxon>Eukaryota</taxon>
        <taxon>Sar</taxon>
        <taxon>Stramenopiles</taxon>
        <taxon>Oomycota</taxon>
        <taxon>Peronosporomycetes</taxon>
        <taxon>Peronosporales</taxon>
        <taxon>Peronosporaceae</taxon>
        <taxon>Phytophthora</taxon>
    </lineage>
</organism>
<evidence type="ECO:0000256" key="2">
    <source>
        <dbReference type="SAM" id="SignalP"/>
    </source>
</evidence>
<proteinExistence type="predicted"/>
<evidence type="ECO:0000313" key="5">
    <source>
        <dbReference type="Proteomes" id="UP001632037"/>
    </source>
</evidence>
<feature type="signal peptide" evidence="2">
    <location>
        <begin position="1"/>
        <end position="23"/>
    </location>
</feature>
<dbReference type="SUPFAM" id="SSF51206">
    <property type="entry name" value="cAMP-binding domain-like"/>
    <property type="match status" value="2"/>
</dbReference>
<dbReference type="InterPro" id="IPR018490">
    <property type="entry name" value="cNMP-bd_dom_sf"/>
</dbReference>
<dbReference type="CDD" id="cd00038">
    <property type="entry name" value="CAP_ED"/>
    <property type="match status" value="1"/>
</dbReference>
<dbReference type="InterPro" id="IPR000595">
    <property type="entry name" value="cNMP-bd_dom"/>
</dbReference>
<dbReference type="InterPro" id="IPR014710">
    <property type="entry name" value="RmlC-like_jellyroll"/>
</dbReference>
<evidence type="ECO:0000313" key="4">
    <source>
        <dbReference type="EMBL" id="KAL3673412.1"/>
    </source>
</evidence>
<dbReference type="EMBL" id="JBIMZQ010000002">
    <property type="protein sequence ID" value="KAL3673412.1"/>
    <property type="molecule type" value="Genomic_DNA"/>
</dbReference>
<evidence type="ECO:0000256" key="1">
    <source>
        <dbReference type="SAM" id="MobiDB-lite"/>
    </source>
</evidence>
<feature type="domain" description="Cyclic nucleotide-binding" evidence="3">
    <location>
        <begin position="256"/>
        <end position="303"/>
    </location>
</feature>
<dbReference type="Gene3D" id="2.60.120.10">
    <property type="entry name" value="Jelly Rolls"/>
    <property type="match status" value="2"/>
</dbReference>
<keyword evidence="2" id="KW-0732">Signal</keyword>
<feature type="region of interest" description="Disordered" evidence="1">
    <location>
        <begin position="315"/>
        <end position="336"/>
    </location>
</feature>
<evidence type="ECO:0000259" key="3">
    <source>
        <dbReference type="PROSITE" id="PS50042"/>
    </source>
</evidence>
<dbReference type="PANTHER" id="PTHR23011">
    <property type="entry name" value="CYCLIC NUCLEOTIDE-BINDING DOMAIN CONTAINING PROTEIN"/>
    <property type="match status" value="1"/>
</dbReference>
<dbReference type="AlphaFoldDB" id="A0ABD3G2N4"/>
<keyword evidence="5" id="KW-1185">Reference proteome</keyword>
<feature type="compositionally biased region" description="Polar residues" evidence="1">
    <location>
        <begin position="319"/>
        <end position="336"/>
    </location>
</feature>